<evidence type="ECO:0000313" key="2">
    <source>
        <dbReference type="Proteomes" id="UP000321118"/>
    </source>
</evidence>
<proteinExistence type="predicted"/>
<keyword evidence="2" id="KW-1185">Reference proteome</keyword>
<dbReference type="InterPro" id="IPR013783">
    <property type="entry name" value="Ig-like_fold"/>
</dbReference>
<dbReference type="AlphaFoldDB" id="A0A510V3I0"/>
<dbReference type="Gene3D" id="2.60.40.10">
    <property type="entry name" value="Immunoglobulins"/>
    <property type="match status" value="1"/>
</dbReference>
<organism evidence="1 2">
    <name type="scientific">Cellulomonas xylanilytica</name>
    <dbReference type="NCBI Taxonomy" id="233583"/>
    <lineage>
        <taxon>Bacteria</taxon>
        <taxon>Bacillati</taxon>
        <taxon>Actinomycetota</taxon>
        <taxon>Actinomycetes</taxon>
        <taxon>Micrococcales</taxon>
        <taxon>Cellulomonadaceae</taxon>
        <taxon>Cellulomonas</taxon>
    </lineage>
</organism>
<dbReference type="EMBL" id="BJUB01000002">
    <property type="protein sequence ID" value="GEK20451.1"/>
    <property type="molecule type" value="Genomic_DNA"/>
</dbReference>
<evidence type="ECO:0000313" key="1">
    <source>
        <dbReference type="EMBL" id="GEK20451.1"/>
    </source>
</evidence>
<gene>
    <name evidence="1" type="ORF">CXY01_09710</name>
</gene>
<protein>
    <recommendedName>
        <fullName evidence="3">Lipoprotein</fullName>
    </recommendedName>
</protein>
<dbReference type="PROSITE" id="PS51257">
    <property type="entry name" value="PROKAR_LIPOPROTEIN"/>
    <property type="match status" value="1"/>
</dbReference>
<reference evidence="1 2" key="1">
    <citation type="submission" date="2019-07" db="EMBL/GenBank/DDBJ databases">
        <title>Whole genome shotgun sequence of Cellulomonas xylanilytica NBRC 101102.</title>
        <authorList>
            <person name="Hosoyama A."/>
            <person name="Uohara A."/>
            <person name="Ohji S."/>
            <person name="Ichikawa N."/>
        </authorList>
    </citation>
    <scope>NUCLEOTIDE SEQUENCE [LARGE SCALE GENOMIC DNA]</scope>
    <source>
        <strain evidence="1 2">NBRC 101102</strain>
    </source>
</reference>
<accession>A0A510V3I0</accession>
<evidence type="ECO:0008006" key="3">
    <source>
        <dbReference type="Google" id="ProtNLM"/>
    </source>
</evidence>
<sequence>MRHPLPALLVAASAVLGGCSDLPEMTFDDYCKDLALALVADVAAEEVDGGVEVSWTDPLDTAGRPAEGSSYSVYRRATDRDPWGEIGQAESFANGVRVSYLDAPGLEGAATVEYAVTMEGCGEVVITEDTSAKVAAARATG</sequence>
<name>A0A510V3I0_9CELL</name>
<dbReference type="GO" id="GO:0005975">
    <property type="term" value="P:carbohydrate metabolic process"/>
    <property type="evidence" value="ECO:0007669"/>
    <property type="project" value="UniProtKB-ARBA"/>
</dbReference>
<dbReference type="RefSeq" id="WP_146925924.1">
    <property type="nucleotide sequence ID" value="NZ_BJUB01000002.1"/>
</dbReference>
<dbReference type="Proteomes" id="UP000321118">
    <property type="component" value="Unassembled WGS sequence"/>
</dbReference>
<comment type="caution">
    <text evidence="1">The sequence shown here is derived from an EMBL/GenBank/DDBJ whole genome shotgun (WGS) entry which is preliminary data.</text>
</comment>